<feature type="disulfide bond" evidence="7">
    <location>
        <begin position="1336"/>
        <end position="1346"/>
    </location>
</feature>
<feature type="disulfide bond" evidence="7">
    <location>
        <begin position="1166"/>
        <end position="1175"/>
    </location>
</feature>
<keyword evidence="3" id="KW-0677">Repeat</keyword>
<dbReference type="GO" id="GO:0045597">
    <property type="term" value="P:positive regulation of cell differentiation"/>
    <property type="evidence" value="ECO:0007669"/>
    <property type="project" value="UniProtKB-ARBA"/>
</dbReference>
<dbReference type="InterPro" id="IPR049883">
    <property type="entry name" value="NOTCH1_EGF-like"/>
</dbReference>
<feature type="domain" description="EGF-like" evidence="10">
    <location>
        <begin position="113"/>
        <end position="149"/>
    </location>
</feature>
<feature type="disulfide bond" evidence="7">
    <location>
        <begin position="1358"/>
        <end position="1367"/>
    </location>
</feature>
<evidence type="ECO:0000259" key="9">
    <source>
        <dbReference type="PROSITE" id="PS50025"/>
    </source>
</evidence>
<feature type="domain" description="EGF-like" evidence="10">
    <location>
        <begin position="74"/>
        <end position="110"/>
    </location>
</feature>
<keyword evidence="5 7" id="KW-1015">Disulfide bond</keyword>
<feature type="domain" description="Laminin G" evidence="9">
    <location>
        <begin position="457"/>
        <end position="616"/>
    </location>
</feature>
<evidence type="ECO:0000256" key="2">
    <source>
        <dbReference type="ARBA" id="ARBA00022729"/>
    </source>
</evidence>
<dbReference type="InterPro" id="IPR000152">
    <property type="entry name" value="EGF-type_Asp/Asn_hydroxyl_site"/>
</dbReference>
<name>A0A8S1ELN9_9PELO</name>
<dbReference type="PROSITE" id="PS00010">
    <property type="entry name" value="ASX_HYDROXYL"/>
    <property type="match status" value="5"/>
</dbReference>
<dbReference type="FunFam" id="2.10.25.10:FF:000818">
    <property type="entry name" value="Neurogenic locus notch homolog protein 1"/>
    <property type="match status" value="1"/>
</dbReference>
<feature type="domain" description="EGF-like" evidence="10">
    <location>
        <begin position="1497"/>
        <end position="1536"/>
    </location>
</feature>
<feature type="domain" description="EGF-like" evidence="10">
    <location>
        <begin position="411"/>
        <end position="448"/>
    </location>
</feature>
<feature type="disulfide bond" evidence="7">
    <location>
        <begin position="100"/>
        <end position="109"/>
    </location>
</feature>
<feature type="disulfide bond" evidence="7">
    <location>
        <begin position="1244"/>
        <end position="1253"/>
    </location>
</feature>
<dbReference type="GO" id="GO:0005509">
    <property type="term" value="F:calcium ion binding"/>
    <property type="evidence" value="ECO:0007669"/>
    <property type="project" value="InterPro"/>
</dbReference>
<dbReference type="FunFam" id="2.10.25.10:FF:000143">
    <property type="entry name" value="Protein crumbs 1"/>
    <property type="match status" value="1"/>
</dbReference>
<feature type="domain" description="EGF-like" evidence="10">
    <location>
        <begin position="1102"/>
        <end position="1138"/>
    </location>
</feature>
<feature type="disulfide bond" evidence="7">
    <location>
        <begin position="644"/>
        <end position="653"/>
    </location>
</feature>
<dbReference type="PROSITE" id="PS50026">
    <property type="entry name" value="EGF_3"/>
    <property type="match status" value="22"/>
</dbReference>
<feature type="disulfide bond" evidence="7">
    <location>
        <begin position="1090"/>
        <end position="1099"/>
    </location>
</feature>
<evidence type="ECO:0000256" key="4">
    <source>
        <dbReference type="ARBA" id="ARBA00022782"/>
    </source>
</evidence>
<dbReference type="InterPro" id="IPR018097">
    <property type="entry name" value="EGF_Ca-bd_CS"/>
</dbReference>
<feature type="transmembrane region" description="Helical" evidence="8">
    <location>
        <begin position="1547"/>
        <end position="1573"/>
    </location>
</feature>
<feature type="disulfide bond" evidence="7">
    <location>
        <begin position="62"/>
        <end position="71"/>
    </location>
</feature>
<feature type="domain" description="EGF-like" evidence="10">
    <location>
        <begin position="1370"/>
        <end position="1406"/>
    </location>
</feature>
<dbReference type="CDD" id="cd00110">
    <property type="entry name" value="LamG"/>
    <property type="match status" value="2"/>
</dbReference>
<gene>
    <name evidence="11" type="ORF">CBOVIS_LOCUS3242</name>
</gene>
<dbReference type="CDD" id="cd00054">
    <property type="entry name" value="EGF_CA"/>
    <property type="match status" value="9"/>
</dbReference>
<dbReference type="PANTHER" id="PTHR12916:SF4">
    <property type="entry name" value="UNINFLATABLE, ISOFORM C"/>
    <property type="match status" value="1"/>
</dbReference>
<evidence type="ECO:0000313" key="11">
    <source>
        <dbReference type="EMBL" id="CAB3400270.1"/>
    </source>
</evidence>
<organism evidence="11 12">
    <name type="scientific">Caenorhabditis bovis</name>
    <dbReference type="NCBI Taxonomy" id="2654633"/>
    <lineage>
        <taxon>Eukaryota</taxon>
        <taxon>Metazoa</taxon>
        <taxon>Ecdysozoa</taxon>
        <taxon>Nematoda</taxon>
        <taxon>Chromadorea</taxon>
        <taxon>Rhabditida</taxon>
        <taxon>Rhabditina</taxon>
        <taxon>Rhabditomorpha</taxon>
        <taxon>Rhabditoidea</taxon>
        <taxon>Rhabditidae</taxon>
        <taxon>Peloderinae</taxon>
        <taxon>Caenorhabditis</taxon>
    </lineage>
</organism>
<dbReference type="Pfam" id="PF12661">
    <property type="entry name" value="hEGF"/>
    <property type="match status" value="3"/>
</dbReference>
<feature type="domain" description="EGF-like" evidence="10">
    <location>
        <begin position="228"/>
        <end position="266"/>
    </location>
</feature>
<dbReference type="FunFam" id="2.10.25.10:FF:000066">
    <property type="entry name" value="FAT atypical cadherin 4"/>
    <property type="match status" value="1"/>
</dbReference>
<dbReference type="PROSITE" id="PS01187">
    <property type="entry name" value="EGF_CA"/>
    <property type="match status" value="2"/>
</dbReference>
<dbReference type="PROSITE" id="PS00022">
    <property type="entry name" value="EGF_1"/>
    <property type="match status" value="21"/>
</dbReference>
<evidence type="ECO:0000313" key="12">
    <source>
        <dbReference type="Proteomes" id="UP000494206"/>
    </source>
</evidence>
<feature type="domain" description="EGF-like" evidence="10">
    <location>
        <begin position="273"/>
        <end position="310"/>
    </location>
</feature>
<evidence type="ECO:0000256" key="7">
    <source>
        <dbReference type="PROSITE-ProRule" id="PRU00076"/>
    </source>
</evidence>
<dbReference type="SMART" id="SM00181">
    <property type="entry name" value="EGF"/>
    <property type="match status" value="23"/>
</dbReference>
<dbReference type="SUPFAM" id="SSF57184">
    <property type="entry name" value="Growth factor receptor domain"/>
    <property type="match status" value="1"/>
</dbReference>
<feature type="disulfide bond" evidence="7">
    <location>
        <begin position="438"/>
        <end position="447"/>
    </location>
</feature>
<feature type="domain" description="EGF-like" evidence="10">
    <location>
        <begin position="190"/>
        <end position="227"/>
    </location>
</feature>
<reference evidence="11 12" key="1">
    <citation type="submission" date="2020-04" db="EMBL/GenBank/DDBJ databases">
        <authorList>
            <person name="Laetsch R D."/>
            <person name="Stevens L."/>
            <person name="Kumar S."/>
            <person name="Blaxter L. M."/>
        </authorList>
    </citation>
    <scope>NUCLEOTIDE SEQUENCE [LARGE SCALE GENOMIC DNA]</scope>
</reference>
<dbReference type="InterPro" id="IPR009030">
    <property type="entry name" value="Growth_fac_rcpt_cys_sf"/>
</dbReference>
<dbReference type="SUPFAM" id="SSF49899">
    <property type="entry name" value="Concanavalin A-like lectins/glucanases"/>
    <property type="match status" value="3"/>
</dbReference>
<dbReference type="InterPro" id="IPR013320">
    <property type="entry name" value="ConA-like_dom_sf"/>
</dbReference>
<comment type="caution">
    <text evidence="11">The sequence shown here is derived from an EMBL/GenBank/DDBJ whole genome shotgun (WGS) entry which is preliminary data.</text>
</comment>
<feature type="disulfide bond" evidence="7">
    <location>
        <begin position="300"/>
        <end position="309"/>
    </location>
</feature>
<feature type="domain" description="Laminin G" evidence="9">
    <location>
        <begin position="660"/>
        <end position="850"/>
    </location>
</feature>
<dbReference type="SMART" id="SM00179">
    <property type="entry name" value="EGF_CA"/>
    <property type="match status" value="16"/>
</dbReference>
<keyword evidence="1 7" id="KW-0245">EGF-like domain</keyword>
<dbReference type="PRINTS" id="PR01983">
    <property type="entry name" value="NOTCH"/>
</dbReference>
<feature type="domain" description="Laminin G" evidence="9">
    <location>
        <begin position="907"/>
        <end position="1061"/>
    </location>
</feature>
<protein>
    <submittedName>
        <fullName evidence="11">Uncharacterized protein</fullName>
    </submittedName>
</protein>
<feature type="disulfide bond" evidence="7">
    <location>
        <begin position="1321"/>
        <end position="1330"/>
    </location>
</feature>
<comment type="caution">
    <text evidence="7">Lacks conserved residue(s) required for the propagation of feature annotation.</text>
</comment>
<feature type="disulfide bond" evidence="7">
    <location>
        <begin position="1128"/>
        <end position="1137"/>
    </location>
</feature>
<dbReference type="Pfam" id="PF02210">
    <property type="entry name" value="Laminin_G_2"/>
    <property type="match status" value="2"/>
</dbReference>
<proteinExistence type="predicted"/>
<dbReference type="Proteomes" id="UP000494206">
    <property type="component" value="Unassembled WGS sequence"/>
</dbReference>
<dbReference type="PROSITE" id="PS01186">
    <property type="entry name" value="EGF_2"/>
    <property type="match status" value="15"/>
</dbReference>
<feature type="disulfide bond" evidence="7">
    <location>
        <begin position="337"/>
        <end position="346"/>
    </location>
</feature>
<keyword evidence="8" id="KW-1133">Transmembrane helix</keyword>
<dbReference type="SMART" id="SM00282">
    <property type="entry name" value="LamG"/>
    <property type="match status" value="3"/>
</dbReference>
<keyword evidence="8" id="KW-0812">Transmembrane</keyword>
<feature type="disulfide bond" evidence="7">
    <location>
        <begin position="1223"/>
        <end position="1233"/>
    </location>
</feature>
<keyword evidence="12" id="KW-1185">Reference proteome</keyword>
<feature type="disulfide bond" evidence="7">
    <location>
        <begin position="1526"/>
        <end position="1535"/>
    </location>
</feature>
<feature type="domain" description="EGF-like" evidence="10">
    <location>
        <begin position="1219"/>
        <end position="1254"/>
    </location>
</feature>
<dbReference type="FunFam" id="2.10.25.10:FF:000472">
    <property type="entry name" value="Uncharacterized protein, isoform A"/>
    <property type="match status" value="1"/>
</dbReference>
<feature type="disulfide bond" evidence="7">
    <location>
        <begin position="850"/>
        <end position="860"/>
    </location>
</feature>
<dbReference type="Pfam" id="PF00008">
    <property type="entry name" value="EGF"/>
    <property type="match status" value="9"/>
</dbReference>
<dbReference type="SUPFAM" id="SSF57196">
    <property type="entry name" value="EGF/Laminin"/>
    <property type="match status" value="17"/>
</dbReference>
<feature type="disulfide bond" evidence="7">
    <location>
        <begin position="1396"/>
        <end position="1405"/>
    </location>
</feature>
<dbReference type="Pfam" id="PF07645">
    <property type="entry name" value="EGF_CA"/>
    <property type="match status" value="1"/>
</dbReference>
<feature type="domain" description="EGF-like" evidence="10">
    <location>
        <begin position="1179"/>
        <end position="1216"/>
    </location>
</feature>
<dbReference type="InterPro" id="IPR000742">
    <property type="entry name" value="EGF"/>
</dbReference>
<accession>A0A8S1ELN9</accession>
<dbReference type="SMART" id="SM00274">
    <property type="entry name" value="FOLN"/>
    <property type="match status" value="3"/>
</dbReference>
<keyword evidence="4" id="KW-0221">Differentiation</keyword>
<evidence type="ECO:0000256" key="8">
    <source>
        <dbReference type="SAM" id="Phobius"/>
    </source>
</evidence>
<evidence type="ECO:0000259" key="10">
    <source>
        <dbReference type="PROSITE" id="PS50026"/>
    </source>
</evidence>
<sequence>MGSLCDQSVVDNQFCAPDCPKNKTCIKSNDGTYSCEGNECAPDTCKNNGTCISEKGDLKCVCLSGFTGKACETDVNECEPNRCLNGGSCENSYGSYKCHCADGFDGKNCENSLSLDCAPNYCNNGGSCNVVGGKFTCECPDGYEGEQCQTSVENRDCICDNPNHICQKINGSQICDCPDRLTGDKCDEKVSKPCDMEPCLNGGHCVDDGANLFTCFCLPHWTGVYCGEPVECLVNGRECENGGTCVWSLAMTTCECPTNFTGDNCEKPVSFKSHPTCNDIKCQNGGKCLLDVSGEPYCECPMDFEPPFCEPKSACMLNPCKNDGTCQDVDGQFYCHCSPGFTGLQCESLAEIPTESSTSFPTLSTGFTESVFTNKSLTCDECVYSTKCVELEQTAICLCEEGYTGMKCDRKQYECLSLQCSGNYVCQTNGSKNATCVCPIGTYGENCAQVSSATFSSSSIFIHHSSKLSLGSSNDEDSSYSLEFSFRTTVGDTHLASSENILGEKILSISLVSGRLHINTTSELLNNIVPIDLNDAHWYTLTVHCENDEMEIKLFSSDGTLIYSKKSFFNFEVFLTRFGKISNSDHFIGCLADVRIDNELVIFTESKKAIDIRKGCSRNEQCSRDYCQNGGICVDNWENSSCKCEPPYLKPNCAFALPEITFGHTGTPSIVRLSTSESEGHLLHDEIALSFLMATRKSDAFLFYIGEKQNKADGATNYCTVHLRDGKIIVKARNGGRKEIQISSKNRIDDNKVHYVQIILNRKKRQIFLDKLLEYSEDFNNRIYQEFISEEILIGSMNSSAEDYFKGFLQDIQLNGKSIIIQKTNQAIDSIGSVESTSNIMRGAVSDPICRDSLCKNGQCVETFNDYYCECSEGFTGTNCDKTDYCLSAKCLPGGQCQNTDTSYYCSYPVTISEKSKIRYQLVTPNVEEISFAIRTHSENGYIFTFSNGNDEMKVMIVRKYLVVFNKSGAQFNKTISDGKWHQIHIRPFKLTIDDQSFVSHTELITVKNGNSTLFVGDHSEDSLHACLDNFKIGNMPRLPFTKQSNNHAILMEKENVGTGCVSSEQCGLFSTCLNGATCVDLWNRRKCICADGFTGENCEVNINECKYIDCGNHGYCTDGIDGATCNCNEGYSGSFCEILTDPCEGIICHNGGKCEKHNENVACKCEDNWMGEFCNVTATTRCEDSPCRNSGKCIQSNDKNFICVCEDGFSGTLCEKKLKNDCDHHVCNNGHCVITISGPACQCDFGYSGRFCEKLLNSCTAKTCSSRGSCTSVWNGTICDCEKNWRGPHCQYPPNICTEFPCENDGVCSLNDDNTFRCHCQKYYLGDKCEHEGSCLRAKCVHGECIQHTPEKHTCSCNVGYEGDTCNKRIDYCKSSPCMNNGSCENMLTGFKCNCPIGFVGENCQIDIDECAFGFCGNGAKCRDRVNDYDCICDGTGYEGKNCTIDINECSDPRNCINGVCTNMPGSYKCSCNSGYIGDRCSMEDPCQKFTNTNISAAKCVHGKCVNPSVIITNNKEVAKYECVCDRGYTGPVCSSRIKEKSMTNIGYLFGPIVAIGIVLIILGCLLLIFVIRGNNAMHGHYSPSSHEFTQSRMPMPTVIKLPPQERLI</sequence>
<dbReference type="Gene3D" id="2.10.25.10">
    <property type="entry name" value="Laminin"/>
    <property type="match status" value="20"/>
</dbReference>
<dbReference type="InterPro" id="IPR013032">
    <property type="entry name" value="EGF-like_CS"/>
</dbReference>
<dbReference type="EMBL" id="CADEPM010000002">
    <property type="protein sequence ID" value="CAB3400270.1"/>
    <property type="molecule type" value="Genomic_DNA"/>
</dbReference>
<evidence type="ECO:0000256" key="6">
    <source>
        <dbReference type="ARBA" id="ARBA00023180"/>
    </source>
</evidence>
<feature type="disulfide bond" evidence="7">
    <location>
        <begin position="1206"/>
        <end position="1215"/>
    </location>
</feature>
<evidence type="ECO:0000256" key="5">
    <source>
        <dbReference type="ARBA" id="ARBA00023157"/>
    </source>
</evidence>
<feature type="disulfide bond" evidence="7">
    <location>
        <begin position="1473"/>
        <end position="1482"/>
    </location>
</feature>
<dbReference type="InterPro" id="IPR001791">
    <property type="entry name" value="Laminin_G"/>
</dbReference>
<dbReference type="PANTHER" id="PTHR12916">
    <property type="entry name" value="CYTOCHROME C OXIDASE POLYPEPTIDE VIC-2"/>
    <property type="match status" value="1"/>
</dbReference>
<feature type="domain" description="EGF-like" evidence="10">
    <location>
        <begin position="1063"/>
        <end position="1100"/>
    </location>
</feature>
<feature type="domain" description="EGF-like" evidence="10">
    <location>
        <begin position="36"/>
        <end position="72"/>
    </location>
</feature>
<dbReference type="Gene3D" id="2.60.120.200">
    <property type="match status" value="3"/>
</dbReference>
<feature type="disulfide bond" evidence="7">
    <location>
        <begin position="139"/>
        <end position="148"/>
    </location>
</feature>
<dbReference type="OrthoDB" id="430340at2759"/>
<dbReference type="GO" id="GO:0030154">
    <property type="term" value="P:cell differentiation"/>
    <property type="evidence" value="ECO:0007669"/>
    <property type="project" value="UniProtKB-KW"/>
</dbReference>
<dbReference type="InterPro" id="IPR001881">
    <property type="entry name" value="EGF-like_Ca-bd_dom"/>
</dbReference>
<feature type="domain" description="EGF-like" evidence="10">
    <location>
        <begin position="1408"/>
        <end position="1445"/>
    </location>
</feature>
<feature type="domain" description="EGF-like" evidence="10">
    <location>
        <begin position="1256"/>
        <end position="1292"/>
    </location>
</feature>
<feature type="domain" description="EGF-like" evidence="10">
    <location>
        <begin position="1140"/>
        <end position="1176"/>
    </location>
</feature>
<feature type="domain" description="EGF-like" evidence="10">
    <location>
        <begin position="1332"/>
        <end position="1368"/>
    </location>
</feature>
<feature type="disulfide bond" evidence="7">
    <location>
        <begin position="256"/>
        <end position="265"/>
    </location>
</feature>
<keyword evidence="8" id="KW-0472">Membrane</keyword>
<feature type="domain" description="EGF-like" evidence="10">
    <location>
        <begin position="618"/>
        <end position="654"/>
    </location>
</feature>
<feature type="domain" description="EGF-like" evidence="10">
    <location>
        <begin position="1294"/>
        <end position="1331"/>
    </location>
</feature>
<dbReference type="PROSITE" id="PS50025">
    <property type="entry name" value="LAM_G_DOMAIN"/>
    <property type="match status" value="3"/>
</dbReference>
<feature type="domain" description="EGF-like" evidence="10">
    <location>
        <begin position="311"/>
        <end position="347"/>
    </location>
</feature>
<dbReference type="InterPro" id="IPR003645">
    <property type="entry name" value="Fol_N"/>
</dbReference>
<evidence type="ECO:0000256" key="3">
    <source>
        <dbReference type="ARBA" id="ARBA00022737"/>
    </source>
</evidence>
<keyword evidence="2" id="KW-0732">Signal</keyword>
<keyword evidence="6" id="KW-0325">Glycoprotein</keyword>
<feature type="domain" description="EGF-like" evidence="10">
    <location>
        <begin position="846"/>
        <end position="881"/>
    </location>
</feature>
<feature type="disulfide bond" evidence="7">
    <location>
        <begin position="217"/>
        <end position="226"/>
    </location>
</feature>
<dbReference type="FunFam" id="2.10.25.10:FF:000012">
    <property type="entry name" value="Delta-like protein"/>
    <property type="match status" value="1"/>
</dbReference>
<evidence type="ECO:0000256" key="1">
    <source>
        <dbReference type="ARBA" id="ARBA00022536"/>
    </source>
</evidence>
<feature type="disulfide bond" evidence="7">
    <location>
        <begin position="1282"/>
        <end position="1291"/>
    </location>
</feature>
<feature type="domain" description="EGF-like" evidence="10">
    <location>
        <begin position="1447"/>
        <end position="1483"/>
    </location>
</feature>
<feature type="disulfide bond" evidence="7">
    <location>
        <begin position="871"/>
        <end position="880"/>
    </location>
</feature>